<proteinExistence type="predicted"/>
<dbReference type="Gene3D" id="3.60.15.10">
    <property type="entry name" value="Ribonuclease Z/Hydroxyacylglutathione hydrolase-like"/>
    <property type="match status" value="1"/>
</dbReference>
<dbReference type="AlphaFoldDB" id="X1NWE3"/>
<dbReference type="InterPro" id="IPR036866">
    <property type="entry name" value="RibonucZ/Hydroxyglut_hydro"/>
</dbReference>
<dbReference type="SUPFAM" id="SSF56281">
    <property type="entry name" value="Metallo-hydrolase/oxidoreductase"/>
    <property type="match status" value="1"/>
</dbReference>
<organism evidence="1">
    <name type="scientific">marine sediment metagenome</name>
    <dbReference type="NCBI Taxonomy" id="412755"/>
    <lineage>
        <taxon>unclassified sequences</taxon>
        <taxon>metagenomes</taxon>
        <taxon>ecological metagenomes</taxon>
    </lineage>
</organism>
<protein>
    <recommendedName>
        <fullName evidence="2">Metallo-beta-lactamase domain-containing protein</fullName>
    </recommendedName>
</protein>
<dbReference type="InterPro" id="IPR052159">
    <property type="entry name" value="Competence_DNA_uptake"/>
</dbReference>
<comment type="caution">
    <text evidence="1">The sequence shown here is derived from an EMBL/GenBank/DDBJ whole genome shotgun (WGS) entry which is preliminary data.</text>
</comment>
<name>X1NWE3_9ZZZZ</name>
<dbReference type="PANTHER" id="PTHR30619">
    <property type="entry name" value="DNA INTERNALIZATION/COMPETENCE PROTEIN COMEC/REC2"/>
    <property type="match status" value="1"/>
</dbReference>
<evidence type="ECO:0000313" key="1">
    <source>
        <dbReference type="EMBL" id="GAI22954.1"/>
    </source>
</evidence>
<sequence>IADRVELSSTVLKVAHHGSDTSTTPEFLAVVNPRLAVISAGKDNPFGHPSEGVLERLKEELNPQKIYCTSDNGTIEFITDGERLWVEVGR</sequence>
<evidence type="ECO:0008006" key="2">
    <source>
        <dbReference type="Google" id="ProtNLM"/>
    </source>
</evidence>
<feature type="non-terminal residue" evidence="1">
    <location>
        <position position="1"/>
    </location>
</feature>
<dbReference type="PANTHER" id="PTHR30619:SF1">
    <property type="entry name" value="RECOMBINATION PROTEIN 2"/>
    <property type="match status" value="1"/>
</dbReference>
<dbReference type="EMBL" id="BARV01021376">
    <property type="protein sequence ID" value="GAI22954.1"/>
    <property type="molecule type" value="Genomic_DNA"/>
</dbReference>
<gene>
    <name evidence="1" type="ORF">S06H3_35436</name>
</gene>
<accession>X1NWE3</accession>
<reference evidence="1" key="1">
    <citation type="journal article" date="2014" name="Front. Microbiol.">
        <title>High frequency of phylogenetically diverse reductive dehalogenase-homologous genes in deep subseafloor sedimentary metagenomes.</title>
        <authorList>
            <person name="Kawai M."/>
            <person name="Futagami T."/>
            <person name="Toyoda A."/>
            <person name="Takaki Y."/>
            <person name="Nishi S."/>
            <person name="Hori S."/>
            <person name="Arai W."/>
            <person name="Tsubouchi T."/>
            <person name="Morono Y."/>
            <person name="Uchiyama I."/>
            <person name="Ito T."/>
            <person name="Fujiyama A."/>
            <person name="Inagaki F."/>
            <person name="Takami H."/>
        </authorList>
    </citation>
    <scope>NUCLEOTIDE SEQUENCE</scope>
    <source>
        <strain evidence="1">Expedition CK06-06</strain>
    </source>
</reference>